<dbReference type="Proteomes" id="UP000198211">
    <property type="component" value="Unassembled WGS sequence"/>
</dbReference>
<evidence type="ECO:0000313" key="3">
    <source>
        <dbReference type="Proteomes" id="UP000198211"/>
    </source>
</evidence>
<sequence length="359" mass="39592">MLDSGASTSIISLDLARRLKLRVEPRGELLLNGIDGVKTKVTNKCQVKITLGHRVVYTLDVWVGNIGQGIDVLLGMNFMVAAGVRLCAHEGEVVLPDEERILLVGGPKRSHLGRSIDVSIHESLWLAPGDSKYIPIRTSEPDLESMDMWVSRGDRWVTLVVFSAKRVPVAVRVVNISRKPAQVLPHTKVATLTDRDRLPLGTNFVRPGSYQYEEREFLVYENTRSPAAERRLDAEARELERTAPPMVDRPTYPTPTRVLRRTPETRIPSPGVPEAQPIPRSPEPLGNKQSKKSVPDSPLRSCPKSDNPPTAPAPAPSADRVMVVSRTTPPGPRSRGANPRTTMPRLPQGASPLQRSQIL</sequence>
<comment type="caution">
    <text evidence="2">The sequence shown here is derived from an EMBL/GenBank/DDBJ whole genome shotgun (WGS) entry which is preliminary data.</text>
</comment>
<proteinExistence type="predicted"/>
<keyword evidence="3" id="KW-1185">Reference proteome</keyword>
<name>A0A225V2D7_9STRA</name>
<evidence type="ECO:0008006" key="4">
    <source>
        <dbReference type="Google" id="ProtNLM"/>
    </source>
</evidence>
<dbReference type="OrthoDB" id="128412at2759"/>
<evidence type="ECO:0000256" key="1">
    <source>
        <dbReference type="SAM" id="MobiDB-lite"/>
    </source>
</evidence>
<reference evidence="3" key="1">
    <citation type="submission" date="2017-03" db="EMBL/GenBank/DDBJ databases">
        <title>Phytopthora megakarya and P. palmivora, two closely related causual agents of cacao black pod achieved similar genome size and gene model numbers by different mechanisms.</title>
        <authorList>
            <person name="Ali S."/>
            <person name="Shao J."/>
            <person name="Larry D.J."/>
            <person name="Kronmiller B."/>
            <person name="Shen D."/>
            <person name="Strem M.D."/>
            <person name="Melnick R.L."/>
            <person name="Guiltinan M.J."/>
            <person name="Tyler B.M."/>
            <person name="Meinhardt L.W."/>
            <person name="Bailey B.A."/>
        </authorList>
    </citation>
    <scope>NUCLEOTIDE SEQUENCE [LARGE SCALE GENOMIC DNA]</scope>
    <source>
        <strain evidence="3">zdho120</strain>
    </source>
</reference>
<dbReference type="Gene3D" id="2.40.70.10">
    <property type="entry name" value="Acid Proteases"/>
    <property type="match status" value="1"/>
</dbReference>
<dbReference type="SUPFAM" id="SSF50630">
    <property type="entry name" value="Acid proteases"/>
    <property type="match status" value="1"/>
</dbReference>
<dbReference type="Pfam" id="PF13650">
    <property type="entry name" value="Asp_protease_2"/>
    <property type="match status" value="1"/>
</dbReference>
<dbReference type="CDD" id="cd00303">
    <property type="entry name" value="retropepsin_like"/>
    <property type="match status" value="1"/>
</dbReference>
<evidence type="ECO:0000313" key="2">
    <source>
        <dbReference type="EMBL" id="OWY98529.1"/>
    </source>
</evidence>
<protein>
    <recommendedName>
        <fullName evidence="4">Peptidase A2 domain-containing protein</fullName>
    </recommendedName>
</protein>
<gene>
    <name evidence="2" type="ORF">PHMEG_00030688</name>
</gene>
<dbReference type="InterPro" id="IPR021109">
    <property type="entry name" value="Peptidase_aspartic_dom_sf"/>
</dbReference>
<accession>A0A225V2D7</accession>
<dbReference type="AlphaFoldDB" id="A0A225V2D7"/>
<organism evidence="2 3">
    <name type="scientific">Phytophthora megakarya</name>
    <dbReference type="NCBI Taxonomy" id="4795"/>
    <lineage>
        <taxon>Eukaryota</taxon>
        <taxon>Sar</taxon>
        <taxon>Stramenopiles</taxon>
        <taxon>Oomycota</taxon>
        <taxon>Peronosporomycetes</taxon>
        <taxon>Peronosporales</taxon>
        <taxon>Peronosporaceae</taxon>
        <taxon>Phytophthora</taxon>
    </lineage>
</organism>
<dbReference type="EMBL" id="NBNE01009316">
    <property type="protein sequence ID" value="OWY98529.1"/>
    <property type="molecule type" value="Genomic_DNA"/>
</dbReference>
<feature type="region of interest" description="Disordered" evidence="1">
    <location>
        <begin position="237"/>
        <end position="359"/>
    </location>
</feature>